<comment type="subcellular location">
    <subcellularLocation>
        <location evidence="11">Cell inner membrane</location>
        <topology evidence="11">Multi-pass membrane protein</topology>
    </subcellularLocation>
    <subcellularLocation>
        <location evidence="1">Cell membrane</location>
        <topology evidence="1">Multi-pass membrane protein</topology>
    </subcellularLocation>
</comment>
<keyword evidence="8 11" id="KW-1133">Transmembrane helix</keyword>
<dbReference type="PROSITE" id="PS51012">
    <property type="entry name" value="ABC_TM2"/>
    <property type="match status" value="1"/>
</dbReference>
<keyword evidence="5" id="KW-0762">Sugar transport</keyword>
<evidence type="ECO:0000256" key="10">
    <source>
        <dbReference type="ARBA" id="ARBA00023136"/>
    </source>
</evidence>
<keyword evidence="14" id="KW-1185">Reference proteome</keyword>
<dbReference type="InterPro" id="IPR047817">
    <property type="entry name" value="ABC2_TM_bact-type"/>
</dbReference>
<evidence type="ECO:0000256" key="9">
    <source>
        <dbReference type="ARBA" id="ARBA00023047"/>
    </source>
</evidence>
<feature type="transmembrane region" description="Helical" evidence="11">
    <location>
        <begin position="229"/>
        <end position="248"/>
    </location>
</feature>
<feature type="transmembrane region" description="Helical" evidence="11">
    <location>
        <begin position="138"/>
        <end position="160"/>
    </location>
</feature>
<evidence type="ECO:0000256" key="11">
    <source>
        <dbReference type="RuleBase" id="RU361157"/>
    </source>
</evidence>
<keyword evidence="7" id="KW-0972">Capsule biogenesis/degradation</keyword>
<evidence type="ECO:0000256" key="3">
    <source>
        <dbReference type="ARBA" id="ARBA00022448"/>
    </source>
</evidence>
<organism evidence="13 14">
    <name type="scientific">Pararhizobium capsulatum DSM 1112</name>
    <dbReference type="NCBI Taxonomy" id="1121113"/>
    <lineage>
        <taxon>Bacteria</taxon>
        <taxon>Pseudomonadati</taxon>
        <taxon>Pseudomonadota</taxon>
        <taxon>Alphaproteobacteria</taxon>
        <taxon>Hyphomicrobiales</taxon>
        <taxon>Rhizobiaceae</taxon>
        <taxon>Rhizobium/Agrobacterium group</taxon>
        <taxon>Pararhizobium</taxon>
    </lineage>
</organism>
<feature type="transmembrane region" description="Helical" evidence="11">
    <location>
        <begin position="201"/>
        <end position="217"/>
    </location>
</feature>
<dbReference type="EMBL" id="JAUSVF010000002">
    <property type="protein sequence ID" value="MDQ0322311.1"/>
    <property type="molecule type" value="Genomic_DNA"/>
</dbReference>
<evidence type="ECO:0000256" key="1">
    <source>
        <dbReference type="ARBA" id="ARBA00004651"/>
    </source>
</evidence>
<dbReference type="PRINTS" id="PR00164">
    <property type="entry name" value="ABC2TRNSPORT"/>
</dbReference>
<evidence type="ECO:0000256" key="4">
    <source>
        <dbReference type="ARBA" id="ARBA00022475"/>
    </source>
</evidence>
<evidence type="ECO:0000256" key="6">
    <source>
        <dbReference type="ARBA" id="ARBA00022692"/>
    </source>
</evidence>
<dbReference type="Proteomes" id="UP001230207">
    <property type="component" value="Unassembled WGS sequence"/>
</dbReference>
<comment type="caution">
    <text evidence="13">The sequence shown here is derived from an EMBL/GenBank/DDBJ whole genome shotgun (WGS) entry which is preliminary data.</text>
</comment>
<keyword evidence="3 11" id="KW-0813">Transport</keyword>
<gene>
    <name evidence="13" type="ORF">QO002_004517</name>
</gene>
<evidence type="ECO:0000256" key="2">
    <source>
        <dbReference type="ARBA" id="ARBA00007783"/>
    </source>
</evidence>
<comment type="similarity">
    <text evidence="2 11">Belongs to the ABC-2 integral membrane protein family.</text>
</comment>
<evidence type="ECO:0000313" key="14">
    <source>
        <dbReference type="Proteomes" id="UP001230207"/>
    </source>
</evidence>
<sequence>MYQIRQNIRVVAALVIRETAARYGNKPGGYIWAIIDPLAHVMLMTVLWQAIARSPLIGTDFALFFASGYLPFAAYQGMTSFISGAIKANRSLFSYPVVAPIDAVCSRYILQLLTSVLVTIIIFVICTSEPAQFGSIKMGSVVVAFMLATLLGLGVGMANIALFNKFPVYEKIFSLINRPLFLLSGVFHLPDSLPREAHDFLMWNPLVHIIMWFRTGIYSEYRADGLDVLYVLEWTFLSILVGLTLFTMSRTLREDRN</sequence>
<evidence type="ECO:0000256" key="5">
    <source>
        <dbReference type="ARBA" id="ARBA00022597"/>
    </source>
</evidence>
<keyword evidence="6 11" id="KW-0812">Transmembrane</keyword>
<dbReference type="Pfam" id="PF01061">
    <property type="entry name" value="ABC2_membrane"/>
    <property type="match status" value="1"/>
</dbReference>
<feature type="domain" description="ABC transmembrane type-2" evidence="12">
    <location>
        <begin position="28"/>
        <end position="249"/>
    </location>
</feature>
<dbReference type="InterPro" id="IPR013525">
    <property type="entry name" value="ABC2_TM"/>
</dbReference>
<dbReference type="RefSeq" id="WP_307233860.1">
    <property type="nucleotide sequence ID" value="NZ_JAUSVF010000002.1"/>
</dbReference>
<keyword evidence="10 11" id="KW-0472">Membrane</keyword>
<evidence type="ECO:0000313" key="13">
    <source>
        <dbReference type="EMBL" id="MDQ0322311.1"/>
    </source>
</evidence>
<evidence type="ECO:0000256" key="8">
    <source>
        <dbReference type="ARBA" id="ARBA00022989"/>
    </source>
</evidence>
<evidence type="ECO:0000259" key="12">
    <source>
        <dbReference type="PROSITE" id="PS51012"/>
    </source>
</evidence>
<dbReference type="PANTHER" id="PTHR30413">
    <property type="entry name" value="INNER MEMBRANE TRANSPORT PERMEASE"/>
    <property type="match status" value="1"/>
</dbReference>
<keyword evidence="4 11" id="KW-1003">Cell membrane</keyword>
<dbReference type="InterPro" id="IPR000412">
    <property type="entry name" value="ABC_2_transport"/>
</dbReference>
<feature type="transmembrane region" description="Helical" evidence="11">
    <location>
        <begin position="30"/>
        <end position="51"/>
    </location>
</feature>
<reference evidence="13 14" key="1">
    <citation type="submission" date="2023-07" db="EMBL/GenBank/DDBJ databases">
        <title>Genomic Encyclopedia of Type Strains, Phase IV (KMG-IV): sequencing the most valuable type-strain genomes for metagenomic binning, comparative biology and taxonomic classification.</title>
        <authorList>
            <person name="Goeker M."/>
        </authorList>
    </citation>
    <scope>NUCLEOTIDE SEQUENCE [LARGE SCALE GENOMIC DNA]</scope>
    <source>
        <strain evidence="13 14">DSM 1112</strain>
    </source>
</reference>
<evidence type="ECO:0000256" key="7">
    <source>
        <dbReference type="ARBA" id="ARBA00022903"/>
    </source>
</evidence>
<keyword evidence="9" id="KW-0625">Polysaccharide transport</keyword>
<feature type="transmembrane region" description="Helical" evidence="11">
    <location>
        <begin position="63"/>
        <end position="88"/>
    </location>
</feature>
<accession>A0ABU0BXD5</accession>
<proteinExistence type="inferred from homology"/>
<name>A0ABU0BXD5_9HYPH</name>
<protein>
    <recommendedName>
        <fullName evidence="11">Transport permease protein</fullName>
    </recommendedName>
</protein>
<feature type="transmembrane region" description="Helical" evidence="11">
    <location>
        <begin position="108"/>
        <end position="126"/>
    </location>
</feature>
<dbReference type="PANTHER" id="PTHR30413:SF10">
    <property type="entry name" value="CAPSULE POLYSACCHARIDE EXPORT INNER-MEMBRANE PROTEIN CTRC"/>
    <property type="match status" value="1"/>
</dbReference>